<feature type="transmembrane region" description="Helical" evidence="2">
    <location>
        <begin position="31"/>
        <end position="54"/>
    </location>
</feature>
<feature type="region of interest" description="Disordered" evidence="1">
    <location>
        <begin position="420"/>
        <end position="441"/>
    </location>
</feature>
<keyword evidence="2" id="KW-0812">Transmembrane</keyword>
<protein>
    <submittedName>
        <fullName evidence="3">Uncharacterized protein</fullName>
    </submittedName>
</protein>
<organism evidence="3 4">
    <name type="scientific">Paragonimus heterotremus</name>
    <dbReference type="NCBI Taxonomy" id="100268"/>
    <lineage>
        <taxon>Eukaryota</taxon>
        <taxon>Metazoa</taxon>
        <taxon>Spiralia</taxon>
        <taxon>Lophotrochozoa</taxon>
        <taxon>Platyhelminthes</taxon>
        <taxon>Trematoda</taxon>
        <taxon>Digenea</taxon>
        <taxon>Plagiorchiida</taxon>
        <taxon>Troglotremata</taxon>
        <taxon>Troglotrematidae</taxon>
        <taxon>Paragonimus</taxon>
    </lineage>
</organism>
<comment type="caution">
    <text evidence="3">The sequence shown here is derived from an EMBL/GenBank/DDBJ whole genome shotgun (WGS) entry which is preliminary data.</text>
</comment>
<feature type="region of interest" description="Disordered" evidence="1">
    <location>
        <begin position="160"/>
        <end position="223"/>
    </location>
</feature>
<feature type="compositionally biased region" description="Polar residues" evidence="1">
    <location>
        <begin position="210"/>
        <end position="219"/>
    </location>
</feature>
<keyword evidence="4" id="KW-1185">Reference proteome</keyword>
<evidence type="ECO:0000313" key="4">
    <source>
        <dbReference type="Proteomes" id="UP000748531"/>
    </source>
</evidence>
<evidence type="ECO:0000313" key="3">
    <source>
        <dbReference type="EMBL" id="KAF5405127.1"/>
    </source>
</evidence>
<feature type="compositionally biased region" description="Polar residues" evidence="1">
    <location>
        <begin position="174"/>
        <end position="202"/>
    </location>
</feature>
<dbReference type="AlphaFoldDB" id="A0A8J4X344"/>
<keyword evidence="2" id="KW-0472">Membrane</keyword>
<accession>A0A8J4X344</accession>
<evidence type="ECO:0000256" key="2">
    <source>
        <dbReference type="SAM" id="Phobius"/>
    </source>
</evidence>
<gene>
    <name evidence="3" type="ORF">PHET_01488</name>
</gene>
<name>A0A8J4X344_9TREM</name>
<sequence length="441" mass="49315">MRRSLKKVSKHTGALNCDDSDAVVKRSVDRAITITALVFIVVTFLGLLVLAWYLSKRRQRDYAQWKNIKPITLPDDRPVQTAEFGIQVSIDDSNEQRESLSFLGPYAQQKKTDSETQQETSSTPARAHSPIASSQQDLPTKADSLEERRDSIDRLEYYATLPNIRQSSKEKSHSPTTSSDTRTKDFNQSGANDQNCQPVQTSQRRKQRKSNNMDPSFSSLGIDDKATLVDHSIPASEDTVLSQNVEPDESDKASALCQKNTRNMESTKAPTTSNVNLVVDPTDLAIVQTLASCTLDDDEVFSKNKGSNNGRCHTLTHVGRSSAVRNVFGHTQCHYVNAQEVWDVLQPPPIAARTLGVNFPNYRHTLEMGHFPRYHDPDYLRDRFNRRTAGAEYWTPHMNQPFSVASQHDALLLELMNRGRGGSAQLPGREPSAPSPHSPRT</sequence>
<feature type="region of interest" description="Disordered" evidence="1">
    <location>
        <begin position="105"/>
        <end position="145"/>
    </location>
</feature>
<evidence type="ECO:0000256" key="1">
    <source>
        <dbReference type="SAM" id="MobiDB-lite"/>
    </source>
</evidence>
<proteinExistence type="predicted"/>
<dbReference type="OrthoDB" id="6281767at2759"/>
<dbReference type="EMBL" id="LUCH01000442">
    <property type="protein sequence ID" value="KAF5405127.1"/>
    <property type="molecule type" value="Genomic_DNA"/>
</dbReference>
<keyword evidence="2" id="KW-1133">Transmembrane helix</keyword>
<dbReference type="Proteomes" id="UP000748531">
    <property type="component" value="Unassembled WGS sequence"/>
</dbReference>
<reference evidence="3" key="1">
    <citation type="submission" date="2019-05" db="EMBL/GenBank/DDBJ databases">
        <title>Annotation for the trematode Paragonimus heterotremus.</title>
        <authorList>
            <person name="Choi Y.-J."/>
        </authorList>
    </citation>
    <scope>NUCLEOTIDE SEQUENCE</scope>
    <source>
        <strain evidence="3">LC</strain>
    </source>
</reference>